<comment type="caution">
    <text evidence="1">The sequence shown here is derived from an EMBL/GenBank/DDBJ whole genome shotgun (WGS) entry which is preliminary data.</text>
</comment>
<dbReference type="Proteomes" id="UP001153269">
    <property type="component" value="Unassembled WGS sequence"/>
</dbReference>
<dbReference type="EMBL" id="CADEAL010004377">
    <property type="protein sequence ID" value="CAB1458198.1"/>
    <property type="molecule type" value="Genomic_DNA"/>
</dbReference>
<evidence type="ECO:0000313" key="2">
    <source>
        <dbReference type="Proteomes" id="UP001153269"/>
    </source>
</evidence>
<protein>
    <submittedName>
        <fullName evidence="1">Uncharacterized protein</fullName>
    </submittedName>
</protein>
<proteinExistence type="predicted"/>
<sequence length="130" mass="14345">MIPFYSRGSEDCSLCVFCTSIHTDFKQHPSPRASGVEDECEVRLTQSLSVTCNSLLCSRASSFISDLPGSRDMARGDALVTAYCLVEPKSKESKIELPLILDNLQDDNLTPPLLHLTTQRLLSLRSPCVL</sequence>
<accession>A0A9N7VZS2</accession>
<dbReference type="AlphaFoldDB" id="A0A9N7VZS2"/>
<name>A0A9N7VZS2_PLEPL</name>
<gene>
    <name evidence="1" type="ORF">PLEPLA_LOCUS46028</name>
</gene>
<reference evidence="1" key="1">
    <citation type="submission" date="2020-03" db="EMBL/GenBank/DDBJ databases">
        <authorList>
            <person name="Weist P."/>
        </authorList>
    </citation>
    <scope>NUCLEOTIDE SEQUENCE</scope>
</reference>
<evidence type="ECO:0000313" key="1">
    <source>
        <dbReference type="EMBL" id="CAB1458198.1"/>
    </source>
</evidence>
<keyword evidence="2" id="KW-1185">Reference proteome</keyword>
<organism evidence="1 2">
    <name type="scientific">Pleuronectes platessa</name>
    <name type="common">European plaice</name>
    <dbReference type="NCBI Taxonomy" id="8262"/>
    <lineage>
        <taxon>Eukaryota</taxon>
        <taxon>Metazoa</taxon>
        <taxon>Chordata</taxon>
        <taxon>Craniata</taxon>
        <taxon>Vertebrata</taxon>
        <taxon>Euteleostomi</taxon>
        <taxon>Actinopterygii</taxon>
        <taxon>Neopterygii</taxon>
        <taxon>Teleostei</taxon>
        <taxon>Neoteleostei</taxon>
        <taxon>Acanthomorphata</taxon>
        <taxon>Carangaria</taxon>
        <taxon>Pleuronectiformes</taxon>
        <taxon>Pleuronectoidei</taxon>
        <taxon>Pleuronectidae</taxon>
        <taxon>Pleuronectes</taxon>
    </lineage>
</organism>